<keyword evidence="3 9" id="KW-0732">Signal</keyword>
<dbReference type="SUPFAM" id="SSF57610">
    <property type="entry name" value="Thyroglobulin type-1 domain"/>
    <property type="match status" value="1"/>
</dbReference>
<evidence type="ECO:0000256" key="8">
    <source>
        <dbReference type="SAM" id="MobiDB-lite"/>
    </source>
</evidence>
<dbReference type="AlphaFoldDB" id="A0ABD0M9X7"/>
<protein>
    <recommendedName>
        <fullName evidence="10">Thyroglobulin type-1 domain-containing protein</fullName>
    </recommendedName>
</protein>
<dbReference type="PROSITE" id="PS00484">
    <property type="entry name" value="THYROGLOBULIN_1_1"/>
    <property type="match status" value="1"/>
</dbReference>
<dbReference type="EMBL" id="JACVVK020000003">
    <property type="protein sequence ID" value="KAK7508038.1"/>
    <property type="molecule type" value="Genomic_DNA"/>
</dbReference>
<dbReference type="Gene3D" id="1.10.238.10">
    <property type="entry name" value="EF-hand"/>
    <property type="match status" value="1"/>
</dbReference>
<gene>
    <name evidence="11" type="ORF">BaRGS_00001003</name>
</gene>
<feature type="chain" id="PRO_5044826430" description="Thyroglobulin type-1 domain-containing protein" evidence="9">
    <location>
        <begin position="22"/>
        <end position="435"/>
    </location>
</feature>
<dbReference type="PANTHER" id="PTHR13866:SF14">
    <property type="entry name" value="BM-40"/>
    <property type="match status" value="1"/>
</dbReference>
<dbReference type="Proteomes" id="UP001519460">
    <property type="component" value="Unassembled WGS sequence"/>
</dbReference>
<dbReference type="PROSITE" id="PS00018">
    <property type="entry name" value="EF_HAND_1"/>
    <property type="match status" value="2"/>
</dbReference>
<dbReference type="InterPro" id="IPR036857">
    <property type="entry name" value="Thyroglobulin_1_sf"/>
</dbReference>
<name>A0ABD0M9X7_9CAEN</name>
<dbReference type="PROSITE" id="PS51162">
    <property type="entry name" value="THYROGLOBULIN_1_2"/>
    <property type="match status" value="1"/>
</dbReference>
<evidence type="ECO:0000259" key="10">
    <source>
        <dbReference type="PROSITE" id="PS51162"/>
    </source>
</evidence>
<evidence type="ECO:0000256" key="7">
    <source>
        <dbReference type="PROSITE-ProRule" id="PRU00500"/>
    </source>
</evidence>
<accession>A0ABD0M9X7</accession>
<dbReference type="GO" id="GO:0005576">
    <property type="term" value="C:extracellular region"/>
    <property type="evidence" value="ECO:0007669"/>
    <property type="project" value="UniProtKB-SubCell"/>
</dbReference>
<dbReference type="PANTHER" id="PTHR13866">
    <property type="entry name" value="SPARC OSTEONECTIN"/>
    <property type="match status" value="1"/>
</dbReference>
<dbReference type="InterPro" id="IPR011992">
    <property type="entry name" value="EF-hand-dom_pair"/>
</dbReference>
<dbReference type="SUPFAM" id="SSF47473">
    <property type="entry name" value="EF-hand"/>
    <property type="match status" value="1"/>
</dbReference>
<keyword evidence="6" id="KW-0325">Glycoprotein</keyword>
<dbReference type="SMART" id="SM00211">
    <property type="entry name" value="TY"/>
    <property type="match status" value="1"/>
</dbReference>
<evidence type="ECO:0000313" key="12">
    <source>
        <dbReference type="Proteomes" id="UP001519460"/>
    </source>
</evidence>
<feature type="compositionally biased region" description="Basic residues" evidence="8">
    <location>
        <begin position="26"/>
        <end position="43"/>
    </location>
</feature>
<keyword evidence="5" id="KW-1015">Disulfide bond</keyword>
<evidence type="ECO:0000256" key="3">
    <source>
        <dbReference type="ARBA" id="ARBA00022729"/>
    </source>
</evidence>
<evidence type="ECO:0000313" key="11">
    <source>
        <dbReference type="EMBL" id="KAK7508038.1"/>
    </source>
</evidence>
<dbReference type="Pfam" id="PF10591">
    <property type="entry name" value="SPARC_Ca_bdg"/>
    <property type="match status" value="1"/>
</dbReference>
<comment type="caution">
    <text evidence="7">Lacks conserved residue(s) required for the propagation of feature annotation.</text>
</comment>
<keyword evidence="4" id="KW-0106">Calcium</keyword>
<reference evidence="11 12" key="1">
    <citation type="journal article" date="2023" name="Sci. Data">
        <title>Genome assembly of the Korean intertidal mud-creeper Batillaria attramentaria.</title>
        <authorList>
            <person name="Patra A.K."/>
            <person name="Ho P.T."/>
            <person name="Jun S."/>
            <person name="Lee S.J."/>
            <person name="Kim Y."/>
            <person name="Won Y.J."/>
        </authorList>
    </citation>
    <scope>NUCLEOTIDE SEQUENCE [LARGE SCALE GENOMIC DNA]</scope>
    <source>
        <strain evidence="11">Wonlab-2016</strain>
    </source>
</reference>
<dbReference type="Gene3D" id="4.10.800.10">
    <property type="entry name" value="Thyroglobulin type-1"/>
    <property type="match status" value="1"/>
</dbReference>
<organism evidence="11 12">
    <name type="scientific">Batillaria attramentaria</name>
    <dbReference type="NCBI Taxonomy" id="370345"/>
    <lineage>
        <taxon>Eukaryota</taxon>
        <taxon>Metazoa</taxon>
        <taxon>Spiralia</taxon>
        <taxon>Lophotrochozoa</taxon>
        <taxon>Mollusca</taxon>
        <taxon>Gastropoda</taxon>
        <taxon>Caenogastropoda</taxon>
        <taxon>Sorbeoconcha</taxon>
        <taxon>Cerithioidea</taxon>
        <taxon>Batillariidae</taxon>
        <taxon>Batillaria</taxon>
    </lineage>
</organism>
<keyword evidence="12" id="KW-1185">Reference proteome</keyword>
<comment type="subcellular location">
    <subcellularLocation>
        <location evidence="1">Secreted</location>
    </subcellularLocation>
</comment>
<dbReference type="InterPro" id="IPR018247">
    <property type="entry name" value="EF_Hand_1_Ca_BS"/>
</dbReference>
<dbReference type="CDD" id="cd00191">
    <property type="entry name" value="TY"/>
    <property type="match status" value="1"/>
</dbReference>
<proteinExistence type="predicted"/>
<feature type="region of interest" description="Disordered" evidence="8">
    <location>
        <begin position="162"/>
        <end position="181"/>
    </location>
</feature>
<keyword evidence="2" id="KW-0964">Secreted</keyword>
<feature type="signal peptide" evidence="9">
    <location>
        <begin position="1"/>
        <end position="21"/>
    </location>
</feature>
<feature type="domain" description="Thyroglobulin type-1" evidence="10">
    <location>
        <begin position="362"/>
        <end position="427"/>
    </location>
</feature>
<dbReference type="InterPro" id="IPR000716">
    <property type="entry name" value="Thyroglobulin_1"/>
</dbReference>
<evidence type="ECO:0000256" key="5">
    <source>
        <dbReference type="ARBA" id="ARBA00023157"/>
    </source>
</evidence>
<evidence type="ECO:0000256" key="9">
    <source>
        <dbReference type="SAM" id="SignalP"/>
    </source>
</evidence>
<evidence type="ECO:0000256" key="1">
    <source>
        <dbReference type="ARBA" id="ARBA00004613"/>
    </source>
</evidence>
<evidence type="ECO:0000256" key="6">
    <source>
        <dbReference type="ARBA" id="ARBA00023180"/>
    </source>
</evidence>
<dbReference type="InterPro" id="IPR019577">
    <property type="entry name" value="SPARC/Testican_Ca-bd-dom"/>
</dbReference>
<evidence type="ECO:0000256" key="2">
    <source>
        <dbReference type="ARBA" id="ARBA00022525"/>
    </source>
</evidence>
<comment type="caution">
    <text evidence="11">The sequence shown here is derived from an EMBL/GenBank/DDBJ whole genome shotgun (WGS) entry which is preliminary data.</text>
</comment>
<evidence type="ECO:0000256" key="4">
    <source>
        <dbReference type="ARBA" id="ARBA00022837"/>
    </source>
</evidence>
<sequence length="435" mass="49774">MYPKVTVCLVLLACLLVELDARHGHHHERKKERTGHHHKHGHHRDTWDSAPPATGEDKHESVCLTRREPHGSVIDALFVFDTYGVMQACRLGPYLCQSVCGAAVHMKKISWLNVREVSGCNCKHGEICIAGPKKERAICVKEHELRESAQLFKHYHKMKEAAEGTELERSEEELNEVDPRPGSGIHLDAPHLDAPHNMHINVVAKHNKHHNNGDRKHEHNNVILNNTPYKTEETQVTGVHCDSAALDQMRRRLTGWFHLLHGKDHHHHGHAHKKHRHLSVKKELRDAETGKGQCDCLKSVMWEFRQLDTDGNHKLNSTEMKVIDNNDREPCLHPYLKSCDANDDHVLSRHEWCCCFPQHDDDSPCYTKLKEIESAGKPDGYMPRCDREGFYEKEQCLSTGHNTQTCWCVTPNGSEIPGSRNFGQAHCGKRMMQRC</sequence>
<dbReference type="Pfam" id="PF00086">
    <property type="entry name" value="Thyroglobulin_1"/>
    <property type="match status" value="1"/>
</dbReference>
<feature type="region of interest" description="Disordered" evidence="8">
    <location>
        <begin position="26"/>
        <end position="60"/>
    </location>
</feature>